<evidence type="ECO:0000256" key="1">
    <source>
        <dbReference type="ARBA" id="ARBA00023029"/>
    </source>
</evidence>
<keyword evidence="2 4" id="KW-0238">DNA-binding</keyword>
<dbReference type="VEuPathDB" id="ToxoDB:LOC34621552"/>
<feature type="region of interest" description="Disordered" evidence="5">
    <location>
        <begin position="267"/>
        <end position="286"/>
    </location>
</feature>
<dbReference type="InParanoid" id="A0A1D3D8B5"/>
<dbReference type="Gene3D" id="1.10.460.10">
    <property type="entry name" value="Topoisomerase I, domain 2"/>
    <property type="match status" value="1"/>
</dbReference>
<dbReference type="AlphaFoldDB" id="A0A1D3D8B5"/>
<feature type="domain" description="Topo IA-type catalytic" evidence="6">
    <location>
        <begin position="271"/>
        <end position="496"/>
    </location>
</feature>
<dbReference type="PANTHER" id="PTHR11390">
    <property type="entry name" value="PROKARYOTIC DNA TOPOISOMERASE"/>
    <property type="match status" value="1"/>
</dbReference>
<dbReference type="SUPFAM" id="SSF56712">
    <property type="entry name" value="Prokaryotic type I DNA topoisomerase"/>
    <property type="match status" value="1"/>
</dbReference>
<evidence type="ECO:0000313" key="8">
    <source>
        <dbReference type="Proteomes" id="UP000095192"/>
    </source>
</evidence>
<evidence type="ECO:0000313" key="7">
    <source>
        <dbReference type="EMBL" id="OEH79643.1"/>
    </source>
</evidence>
<sequence>MCMLFAQEEFDASMNAKFSVRAPVVCLSINQRLALLRSSWYRVCGSAYYPRFPFARLPPLCTCAVPFISCVMQVSCGRVAVVTAAKQSEEVLAMPQALNTVSLLKAASQRLGIGPHHAMQVCLCEAALTCVFSCTFSSCSCRSLPGCVSASFRCNTKQQQQHMLLPLFSRSNLYRAAQAVWRERLYGAFGLRLPPPRGFPRLLPRVFLCLPARICPSPTSVCADCHTKPAARCAVSDRSQSASILGGILHTRELRLVVTHPPSTFKRGIAKPRSGMDAGDHPPITPVRSVTENEIGGGDAWRMYELVARTFLATVSGNCKFKKQTLTLAINGESFTTSARVCIDPGFTAVLRESELRDTTLPNLKPGDELLVQGVSIVDRMTSPPSYLSESDLLSLLEKHRIGTDASMATHINNICERNYVSLTSGRRLEPTKLGICLIHGLMAIDAELVLPFPLSLSLPFSACCSLFLSLYPSLSAATSFHPLLQSVLCSSPSTSGKAPREAVVLHSLNIFKAKLPASLLIHDAIFTWFRIFPLATLPGGEGEDTFAARFSLSLPAHILLLTRDVEP</sequence>
<keyword evidence="1 4" id="KW-0799">Topoisomerase</keyword>
<gene>
    <name evidence="7" type="ORF">cyc_05147</name>
</gene>
<protein>
    <recommendedName>
        <fullName evidence="4">DNA topoisomerase</fullName>
        <ecNumber evidence="4">5.6.2.1</ecNumber>
    </recommendedName>
</protein>
<dbReference type="EMBL" id="JROU02000325">
    <property type="protein sequence ID" value="OEH79643.1"/>
    <property type="molecule type" value="Genomic_DNA"/>
</dbReference>
<dbReference type="GO" id="GO:0003917">
    <property type="term" value="F:DNA topoisomerase type I (single strand cut, ATP-independent) activity"/>
    <property type="evidence" value="ECO:0007669"/>
    <property type="project" value="UniProtKB-EC"/>
</dbReference>
<dbReference type="SMART" id="SM00437">
    <property type="entry name" value="TOP1Ac"/>
    <property type="match status" value="1"/>
</dbReference>
<organism evidence="7 8">
    <name type="scientific">Cyclospora cayetanensis</name>
    <dbReference type="NCBI Taxonomy" id="88456"/>
    <lineage>
        <taxon>Eukaryota</taxon>
        <taxon>Sar</taxon>
        <taxon>Alveolata</taxon>
        <taxon>Apicomplexa</taxon>
        <taxon>Conoidasida</taxon>
        <taxon>Coccidia</taxon>
        <taxon>Eucoccidiorida</taxon>
        <taxon>Eimeriorina</taxon>
        <taxon>Eimeriidae</taxon>
        <taxon>Cyclospora</taxon>
    </lineage>
</organism>
<dbReference type="InterPro" id="IPR003602">
    <property type="entry name" value="Topo_IA_DNA-bd_dom"/>
</dbReference>
<reference evidence="7 8" key="1">
    <citation type="journal article" date="2016" name="BMC Genomics">
        <title>Comparative genomics reveals Cyclospora cayetanensis possesses coccidia-like metabolism and invasion components but unique surface antigens.</title>
        <authorList>
            <person name="Liu S."/>
            <person name="Wang L."/>
            <person name="Zheng H."/>
            <person name="Xu Z."/>
            <person name="Roellig D.M."/>
            <person name="Li N."/>
            <person name="Frace M.A."/>
            <person name="Tang K."/>
            <person name="Arrowood M.J."/>
            <person name="Moss D.M."/>
            <person name="Zhang L."/>
            <person name="Feng Y."/>
            <person name="Xiao L."/>
        </authorList>
    </citation>
    <scope>NUCLEOTIDE SEQUENCE [LARGE SCALE GENOMIC DNA]</scope>
    <source>
        <strain evidence="7 8">CHN_HEN01</strain>
    </source>
</reference>
<dbReference type="VEuPathDB" id="ToxoDB:cyc_05147"/>
<keyword evidence="8" id="KW-1185">Reference proteome</keyword>
<dbReference type="Proteomes" id="UP000095192">
    <property type="component" value="Unassembled WGS sequence"/>
</dbReference>
<dbReference type="PANTHER" id="PTHR11390:SF20">
    <property type="entry name" value="DNA TOPOISOMERASE 3-BETA-1"/>
    <property type="match status" value="1"/>
</dbReference>
<name>A0A1D3D8B5_9EIME</name>
<dbReference type="EC" id="5.6.2.1" evidence="4"/>
<comment type="function">
    <text evidence="4">Introduces a single-strand break via transesterification at a target site in duplex DNA. Releases the supercoiling and torsional tension of DNA introduced during the DNA replication and transcription by transiently cleaving and rejoining one strand of the DNA duplex. The scissile phosphodiester is attacked by the catalytic tyrosine of the enzyme, resulting in the formation of a DNA-(5'-phosphotyrosyl)-enzyme intermediate and the expulsion of a 3'-OH DNA strand.</text>
</comment>
<dbReference type="InterPro" id="IPR023405">
    <property type="entry name" value="Topo_IA_core_domain"/>
</dbReference>
<dbReference type="Gene3D" id="1.10.290.10">
    <property type="entry name" value="Topoisomerase I, domain 4"/>
    <property type="match status" value="1"/>
</dbReference>
<evidence type="ECO:0000256" key="3">
    <source>
        <dbReference type="ARBA" id="ARBA00023235"/>
    </source>
</evidence>
<evidence type="ECO:0000256" key="5">
    <source>
        <dbReference type="SAM" id="MobiDB-lite"/>
    </source>
</evidence>
<comment type="caution">
    <text evidence="7">The sequence shown here is derived from an EMBL/GenBank/DDBJ whole genome shotgun (WGS) entry which is preliminary data.</text>
</comment>
<evidence type="ECO:0000256" key="2">
    <source>
        <dbReference type="ARBA" id="ARBA00023125"/>
    </source>
</evidence>
<evidence type="ECO:0000259" key="6">
    <source>
        <dbReference type="PROSITE" id="PS52039"/>
    </source>
</evidence>
<dbReference type="GO" id="GO:0003677">
    <property type="term" value="F:DNA binding"/>
    <property type="evidence" value="ECO:0007669"/>
    <property type="project" value="UniProtKB-KW"/>
</dbReference>
<dbReference type="GO" id="GO:0005634">
    <property type="term" value="C:nucleus"/>
    <property type="evidence" value="ECO:0007669"/>
    <property type="project" value="TreeGrafter"/>
</dbReference>
<dbReference type="InterPro" id="IPR013824">
    <property type="entry name" value="Topo_IA_cen_sub1"/>
</dbReference>
<comment type="similarity">
    <text evidence="4">Belongs to the type IA topoisomerase family.</text>
</comment>
<dbReference type="GO" id="GO:0006265">
    <property type="term" value="P:DNA topological change"/>
    <property type="evidence" value="ECO:0007669"/>
    <property type="project" value="InterPro"/>
</dbReference>
<dbReference type="GO" id="GO:0006281">
    <property type="term" value="P:DNA repair"/>
    <property type="evidence" value="ECO:0007669"/>
    <property type="project" value="TreeGrafter"/>
</dbReference>
<dbReference type="InterPro" id="IPR013826">
    <property type="entry name" value="Topo_IA_cen_sub3"/>
</dbReference>
<proteinExistence type="inferred from homology"/>
<dbReference type="InterPro" id="IPR000380">
    <property type="entry name" value="Topo_IA"/>
</dbReference>
<dbReference type="InterPro" id="IPR013497">
    <property type="entry name" value="Topo_IA_cen"/>
</dbReference>
<accession>A0A1D3D8B5</accession>
<keyword evidence="3 4" id="KW-0413">Isomerase</keyword>
<evidence type="ECO:0000256" key="4">
    <source>
        <dbReference type="RuleBase" id="RU362092"/>
    </source>
</evidence>
<comment type="catalytic activity">
    <reaction evidence="4">
        <text>ATP-independent breakage of single-stranded DNA, followed by passage and rejoining.</text>
        <dbReference type="EC" id="5.6.2.1"/>
    </reaction>
</comment>
<dbReference type="PROSITE" id="PS52039">
    <property type="entry name" value="TOPO_IA_2"/>
    <property type="match status" value="1"/>
</dbReference>
<dbReference type="GO" id="GO:0006310">
    <property type="term" value="P:DNA recombination"/>
    <property type="evidence" value="ECO:0007669"/>
    <property type="project" value="TreeGrafter"/>
</dbReference>
<dbReference type="Pfam" id="PF01131">
    <property type="entry name" value="Topoisom_bac"/>
    <property type="match status" value="1"/>
</dbReference>